<evidence type="ECO:0000313" key="3">
    <source>
        <dbReference type="Proteomes" id="UP000199012"/>
    </source>
</evidence>
<dbReference type="SUPFAM" id="SSF53335">
    <property type="entry name" value="S-adenosyl-L-methionine-dependent methyltransferases"/>
    <property type="match status" value="1"/>
</dbReference>
<dbReference type="Proteomes" id="UP000199012">
    <property type="component" value="Unassembled WGS sequence"/>
</dbReference>
<keyword evidence="1" id="KW-0175">Coiled coil</keyword>
<dbReference type="InterPro" id="IPR029063">
    <property type="entry name" value="SAM-dependent_MTases_sf"/>
</dbReference>
<gene>
    <name evidence="2" type="ORF">SAMN05421867_10123</name>
</gene>
<organism evidence="2 3">
    <name type="scientific">Cellulomonas marina</name>
    <dbReference type="NCBI Taxonomy" id="988821"/>
    <lineage>
        <taxon>Bacteria</taxon>
        <taxon>Bacillati</taxon>
        <taxon>Actinomycetota</taxon>
        <taxon>Actinomycetes</taxon>
        <taxon>Micrococcales</taxon>
        <taxon>Cellulomonadaceae</taxon>
        <taxon>Cellulomonas</taxon>
    </lineage>
</organism>
<protein>
    <submittedName>
        <fullName evidence="2">Methyltransferase, FkbM family</fullName>
    </submittedName>
</protein>
<dbReference type="EMBL" id="FOKA01000001">
    <property type="protein sequence ID" value="SFA69186.1"/>
    <property type="molecule type" value="Genomic_DNA"/>
</dbReference>
<sequence>MHAVVDVGAATGGFGLEVARRNPGLLVLCVEPDPALAAAVRRTADVEGLRGVRVVEVALGAAPSATQDLAGGTRGTPHPPAVEVVTLAALLDEQGADVVDFLRLGGREAPLDVLAGGGDRLPHVRAGMLVAPTVARQAPGEDAPPDLVEAVVRLRALGFVVEHATPHDAATAELDVVFARGAGTLAAVEGERHLRGVPPYDGSRYWAVPCASAASVDAVGTRLQDADRVVVAARTEVGRELAARRAAVRERDAARDEAVRLVAVLEQLGGEVATLADELADERGRVEQLEAELARTRVALHEVMASSSWRWTSPVRRLGGLRHGRAGR</sequence>
<name>A0A1I0V0X3_9CELL</name>
<dbReference type="Gene3D" id="3.40.50.150">
    <property type="entry name" value="Vaccinia Virus protein VP39"/>
    <property type="match status" value="1"/>
</dbReference>
<accession>A0A1I0V0X3</accession>
<dbReference type="AlphaFoldDB" id="A0A1I0V0X3"/>
<keyword evidence="3" id="KW-1185">Reference proteome</keyword>
<feature type="coiled-coil region" evidence="1">
    <location>
        <begin position="272"/>
        <end position="306"/>
    </location>
</feature>
<evidence type="ECO:0000313" key="2">
    <source>
        <dbReference type="EMBL" id="SFA69186.1"/>
    </source>
</evidence>
<dbReference type="OrthoDB" id="4703964at2"/>
<keyword evidence="2" id="KW-0489">Methyltransferase</keyword>
<keyword evidence="2" id="KW-0808">Transferase</keyword>
<dbReference type="GO" id="GO:0008168">
    <property type="term" value="F:methyltransferase activity"/>
    <property type="evidence" value="ECO:0007669"/>
    <property type="project" value="UniProtKB-KW"/>
</dbReference>
<dbReference type="RefSeq" id="WP_139224245.1">
    <property type="nucleotide sequence ID" value="NZ_BONM01000023.1"/>
</dbReference>
<dbReference type="STRING" id="988821.SAMN05421867_10123"/>
<dbReference type="GO" id="GO:0032259">
    <property type="term" value="P:methylation"/>
    <property type="evidence" value="ECO:0007669"/>
    <property type="project" value="UniProtKB-KW"/>
</dbReference>
<proteinExistence type="predicted"/>
<reference evidence="2 3" key="1">
    <citation type="submission" date="2016-10" db="EMBL/GenBank/DDBJ databases">
        <authorList>
            <person name="de Groot N.N."/>
        </authorList>
    </citation>
    <scope>NUCLEOTIDE SEQUENCE [LARGE SCALE GENOMIC DNA]</scope>
    <source>
        <strain evidence="2 3">CGMCC 4.6945</strain>
    </source>
</reference>
<dbReference type="CDD" id="cd02440">
    <property type="entry name" value="AdoMet_MTases"/>
    <property type="match status" value="1"/>
</dbReference>
<evidence type="ECO:0000256" key="1">
    <source>
        <dbReference type="SAM" id="Coils"/>
    </source>
</evidence>